<sequence>MQGASKLADRSKCVNQEATKVIARVKRIAGVLGVPSRSTLGEGHVDIAALELTMIELPGVGEDGMPGQNG</sequence>
<comment type="caution">
    <text evidence="1">The sequence shown here is derived from an EMBL/GenBank/DDBJ whole genome shotgun (WGS) entry which is preliminary data.</text>
</comment>
<organism evidence="1 2">
    <name type="scientific">Bradyrhizobium centrolobii</name>
    <dbReference type="NCBI Taxonomy" id="1505087"/>
    <lineage>
        <taxon>Bacteria</taxon>
        <taxon>Pseudomonadati</taxon>
        <taxon>Pseudomonadota</taxon>
        <taxon>Alphaproteobacteria</taxon>
        <taxon>Hyphomicrobiales</taxon>
        <taxon>Nitrobacteraceae</taxon>
        <taxon>Bradyrhizobium</taxon>
    </lineage>
</organism>
<gene>
    <name evidence="1" type="ORF">AYJ54_43275</name>
</gene>
<proteinExistence type="predicted"/>
<dbReference type="EMBL" id="LUUB01000033">
    <property type="protein sequence ID" value="OAF13851.1"/>
    <property type="molecule type" value="Genomic_DNA"/>
</dbReference>
<evidence type="ECO:0000313" key="1">
    <source>
        <dbReference type="EMBL" id="OAF13851.1"/>
    </source>
</evidence>
<dbReference type="Proteomes" id="UP000076959">
    <property type="component" value="Unassembled WGS sequence"/>
</dbReference>
<accession>A0A176Z0L0</accession>
<evidence type="ECO:0000313" key="2">
    <source>
        <dbReference type="Proteomes" id="UP000076959"/>
    </source>
</evidence>
<keyword evidence="2" id="KW-1185">Reference proteome</keyword>
<name>A0A176Z0L0_9BRAD</name>
<protein>
    <submittedName>
        <fullName evidence="1">Uncharacterized protein</fullName>
    </submittedName>
</protein>
<reference evidence="1 2" key="1">
    <citation type="submission" date="2016-03" db="EMBL/GenBank/DDBJ databases">
        <title>Draft Genome Sequence of the Strain BR 10245 (Bradyrhizobium sp.) isolated from nodules of Centrolobium paraense.</title>
        <authorList>
            <person name="Simoes-Araujo J.L.Sr."/>
            <person name="Barauna A.C."/>
            <person name="Silva K."/>
            <person name="Zilli J.E."/>
        </authorList>
    </citation>
    <scope>NUCLEOTIDE SEQUENCE [LARGE SCALE GENOMIC DNA]</scope>
    <source>
        <strain evidence="1 2">BR 10245</strain>
    </source>
</reference>
<dbReference type="AlphaFoldDB" id="A0A176Z0L0"/>